<keyword evidence="5 10" id="KW-0256">Endoplasmic reticulum</keyword>
<keyword evidence="4 10" id="KW-0812">Transmembrane</keyword>
<proteinExistence type="inferred from homology"/>
<evidence type="ECO:0000256" key="4">
    <source>
        <dbReference type="ARBA" id="ARBA00022692"/>
    </source>
</evidence>
<comment type="caution">
    <text evidence="10">Lacks conserved residue(s) required for the propagation of feature annotation.</text>
</comment>
<evidence type="ECO:0000256" key="8">
    <source>
        <dbReference type="ARBA" id="ARBA00044793"/>
    </source>
</evidence>
<evidence type="ECO:0000313" key="12">
    <source>
        <dbReference type="EMBL" id="CDO51198.1"/>
    </source>
</evidence>
<dbReference type="GO" id="GO:0034203">
    <property type="term" value="P:glycolipid translocation"/>
    <property type="evidence" value="ECO:0007669"/>
    <property type="project" value="TreeGrafter"/>
</dbReference>
<feature type="compositionally biased region" description="Low complexity" evidence="11">
    <location>
        <begin position="199"/>
        <end position="210"/>
    </location>
</feature>
<evidence type="ECO:0000256" key="6">
    <source>
        <dbReference type="ARBA" id="ARBA00022989"/>
    </source>
</evidence>
<keyword evidence="7 10" id="KW-0472">Membrane</keyword>
<evidence type="ECO:0000256" key="5">
    <source>
        <dbReference type="ARBA" id="ARBA00022824"/>
    </source>
</evidence>
<protein>
    <recommendedName>
        <fullName evidence="8 10">Man(5)GlcNAc(2)-PP-dolichol translocation protein RFT1</fullName>
    </recommendedName>
</protein>
<dbReference type="OrthoDB" id="9979195at2759"/>
<dbReference type="PANTHER" id="PTHR13117:SF5">
    <property type="entry name" value="PROTEIN RFT1 HOMOLOG"/>
    <property type="match status" value="1"/>
</dbReference>
<evidence type="ECO:0000313" key="13">
    <source>
        <dbReference type="Proteomes" id="UP000242525"/>
    </source>
</evidence>
<feature type="compositionally biased region" description="Basic residues" evidence="11">
    <location>
        <begin position="130"/>
        <end position="141"/>
    </location>
</feature>
<feature type="transmembrane region" description="Helical" evidence="10">
    <location>
        <begin position="754"/>
        <end position="772"/>
    </location>
</feature>
<organism evidence="12 13">
    <name type="scientific">Geotrichum candidum</name>
    <name type="common">Oospora lactis</name>
    <name type="synonym">Dipodascus geotrichum</name>
    <dbReference type="NCBI Taxonomy" id="1173061"/>
    <lineage>
        <taxon>Eukaryota</taxon>
        <taxon>Fungi</taxon>
        <taxon>Dikarya</taxon>
        <taxon>Ascomycota</taxon>
        <taxon>Saccharomycotina</taxon>
        <taxon>Dipodascomycetes</taxon>
        <taxon>Dipodascales</taxon>
        <taxon>Dipodascaceae</taxon>
        <taxon>Geotrichum</taxon>
    </lineage>
</organism>
<feature type="compositionally biased region" description="Low complexity" evidence="11">
    <location>
        <begin position="112"/>
        <end position="126"/>
    </location>
</feature>
<dbReference type="STRING" id="1173061.A0A0J9X3B4"/>
<feature type="region of interest" description="Disordered" evidence="11">
    <location>
        <begin position="108"/>
        <end position="224"/>
    </location>
</feature>
<sequence length="797" mass="87792">MSYTPSHSRSKSYAYGGSKTHLPPPPTDSELTPVDYHVPHNGLYRRHSRKKSSQVLIEPIGAPVTNHMPVSPSFTVPPALQTMFDKQHQADGSDHGEYDAGENNTSLKRHVSSAASSTYTPSPLATGYVPRRRNTISHKSHASIVEEKVTVPEIAVEDHSRSPDHHVSGSDNEDSPNTESDRDESKSASPDFEKRERSSSTNSNASSSSTHIQPAKKPSAPTSSFSANTLASGASFLIAGQFFAKLLTFTLNQLILRFIGPESFGANAQLELLINTILFFSREAIRLAAQRESLTGKHPDVYRFEGGVVENTQSGTVQQVINIGFVPLVVGIPLATVLSYLYIHFSGLTSEIDSKTVSTAVVIFAISSVLELAAEPGFLLYQFQIQFRKRASFESIAIFARCLLTVMFLMIGRQPGTAIIAFSLGQFAYSSVLATLYIFNSIRETRSKPYDITFPRGVWKEGDSSSKVYFSKETTHLAGSIWLQTIFKHCLTEGDKFLISLLLPIADQGVYAVVVNYGSLIARLVFLPIEEALRNFFSKLLSPPVNRDNLKLSVTVISTLLRIYVYLSIFAIAFGPMVSSYVLQFLVSRTWLDTDAPVVLATYACYIPFLAINGVLESFVQSVAAPADIKRQSSALLAFSLSFAAAAYVFMRPLGRGAQGLVLANMFNMAQRIGWCIMWIEEYYSRIRNTPNAAAAVGGKKGEDESEISPTKVVYFDKPWGWLLLACPRSIVFGMVAGLAPTVWILGQVSTFKGLLQHVFLAVLLLLSILFAEKELILEYVQKYKEKTKAEEVAKKK</sequence>
<comment type="function">
    <text evidence="9 10">Intramembrane glycolipid transporter that operates in the biosynthetic pathway of dolichol-linked oligosaccharides, the glycan precursors employed in protein asparagine (N)-glycosylation. The sequential addition of sugars to dolichol pyrophosphate produces dolichol-linked oligosaccharides containing fourteen sugars, including two GlcNAcs, nine mannoses and three glucoses. Once assembled, the oligosaccharide is transferred from the lipid to nascent proteins by oligosaccharyltransferases. The assembly of dolichol-linked oligosaccharides begins on the cytosolic side of the endoplasmic reticulum membrane and finishes in its lumen. RFT1 could mediate the translocation of the cytosolically oriented intermediate DolPP-GlcNAc2Man5, produced by ALG11, into the ER lumen where dolichol-linked oligosaccharides assembly continues. However, the intramembrane lipid transporter activity could not be confirmed in vitro.</text>
</comment>
<dbReference type="GO" id="GO:0006488">
    <property type="term" value="P:dolichol-linked oligosaccharide biosynthetic process"/>
    <property type="evidence" value="ECO:0007669"/>
    <property type="project" value="InterPro"/>
</dbReference>
<dbReference type="InterPro" id="IPR007594">
    <property type="entry name" value="RFT1"/>
</dbReference>
<evidence type="ECO:0000256" key="11">
    <source>
        <dbReference type="SAM" id="MobiDB-lite"/>
    </source>
</evidence>
<feature type="transmembrane region" description="Helical" evidence="10">
    <location>
        <begin position="393"/>
        <end position="412"/>
    </location>
</feature>
<feature type="compositionally biased region" description="Basic and acidic residues" evidence="11">
    <location>
        <begin position="144"/>
        <end position="168"/>
    </location>
</feature>
<evidence type="ECO:0000256" key="2">
    <source>
        <dbReference type="ARBA" id="ARBA00004922"/>
    </source>
</evidence>
<evidence type="ECO:0000256" key="9">
    <source>
        <dbReference type="ARBA" id="ARBA00045912"/>
    </source>
</evidence>
<feature type="transmembrane region" description="Helical" evidence="10">
    <location>
        <begin position="720"/>
        <end position="747"/>
    </location>
</feature>
<feature type="transmembrane region" description="Helical" evidence="10">
    <location>
        <begin position="563"/>
        <end position="586"/>
    </location>
</feature>
<feature type="region of interest" description="Disordered" evidence="11">
    <location>
        <begin position="1"/>
        <end position="36"/>
    </location>
</feature>
<evidence type="ECO:0000256" key="3">
    <source>
        <dbReference type="ARBA" id="ARBA00010288"/>
    </source>
</evidence>
<gene>
    <name evidence="12" type="ORF">BN980_GECA01s02342g</name>
</gene>
<keyword evidence="6 10" id="KW-1133">Transmembrane helix</keyword>
<name>A0A0J9X3B4_GEOCN</name>
<comment type="pathway">
    <text evidence="2">Protein modification; protein glycosylation.</text>
</comment>
<comment type="caution">
    <text evidence="12">The sequence shown here is derived from an EMBL/GenBank/DDBJ whole genome shotgun (WGS) entry which is preliminary data.</text>
</comment>
<feature type="transmembrane region" description="Helical" evidence="10">
    <location>
        <begin position="632"/>
        <end position="651"/>
    </location>
</feature>
<comment type="similarity">
    <text evidence="3 10">Belongs to the RFT1 family.</text>
</comment>
<feature type="transmembrane region" description="Helical" evidence="10">
    <location>
        <begin position="357"/>
        <end position="381"/>
    </location>
</feature>
<dbReference type="GO" id="GO:0005789">
    <property type="term" value="C:endoplasmic reticulum membrane"/>
    <property type="evidence" value="ECO:0007669"/>
    <property type="project" value="UniProtKB-SubCell"/>
</dbReference>
<keyword evidence="13" id="KW-1185">Reference proteome</keyword>
<dbReference type="AlphaFoldDB" id="A0A0J9X3B4"/>
<feature type="transmembrane region" description="Helical" evidence="10">
    <location>
        <begin position="598"/>
        <end position="620"/>
    </location>
</feature>
<evidence type="ECO:0000256" key="10">
    <source>
        <dbReference type="RuleBase" id="RU365067"/>
    </source>
</evidence>
<feature type="transmembrane region" description="Helical" evidence="10">
    <location>
        <begin position="320"/>
        <end position="345"/>
    </location>
</feature>
<dbReference type="Pfam" id="PF04506">
    <property type="entry name" value="Rft-1"/>
    <property type="match status" value="1"/>
</dbReference>
<evidence type="ECO:0000256" key="1">
    <source>
        <dbReference type="ARBA" id="ARBA00004477"/>
    </source>
</evidence>
<feature type="transmembrane region" description="Helical" evidence="10">
    <location>
        <begin position="418"/>
        <end position="439"/>
    </location>
</feature>
<feature type="compositionally biased region" description="Basic and acidic residues" evidence="11">
    <location>
        <begin position="179"/>
        <end position="198"/>
    </location>
</feature>
<comment type="subcellular location">
    <subcellularLocation>
        <location evidence="1 10">Endoplasmic reticulum membrane</location>
        <topology evidence="1 10">Multi-pass membrane protein</topology>
    </subcellularLocation>
</comment>
<dbReference type="PANTHER" id="PTHR13117">
    <property type="entry name" value="ENDOPLASMIC RETICULUM MULTISPAN TRANSMEMBRANE PROTEIN-RELATED"/>
    <property type="match status" value="1"/>
</dbReference>
<dbReference type="EMBL" id="CCBN010000001">
    <property type="protein sequence ID" value="CDO51198.1"/>
    <property type="molecule type" value="Genomic_DNA"/>
</dbReference>
<dbReference type="Proteomes" id="UP000242525">
    <property type="component" value="Unassembled WGS sequence"/>
</dbReference>
<accession>A0A0J9X3B4</accession>
<evidence type="ECO:0000256" key="7">
    <source>
        <dbReference type="ARBA" id="ARBA00023136"/>
    </source>
</evidence>
<keyword evidence="10" id="KW-0813">Transport</keyword>
<reference evidence="12" key="1">
    <citation type="submission" date="2014-03" db="EMBL/GenBank/DDBJ databases">
        <authorList>
            <person name="Casaregola S."/>
        </authorList>
    </citation>
    <scope>NUCLEOTIDE SEQUENCE [LARGE SCALE GENOMIC DNA]</scope>
    <source>
        <strain evidence="12">CLIB 918</strain>
    </source>
</reference>